<sequence length="1626" mass="177697">MNVEWTPEQWEEYNQANGYSLSMEPETDLNEPDTESEFVPLTDEEIRSLWEYSPEEAYSSDHIPYQQNFHLGQAVTPFNFEDFMNSSNNSESGDALESDQSLEENRAPDTTHSETRAVDSIAATDDTEMEDDEEEPDMQAYPTLTRPGAAGILNEDANIFHLNTTNSASGAFSFPPTDWSADLQFRELNPRKDVEIGVAPVSTSAAAEISTKPHGIYNSMAFQQSSVAPAFIFPKDLMSAIMAPEVTTEVSKTPQNIFSGFKFDSDAFSFSKQEVKANPAPPNYAPIFSFGADSIFLNDGTKPDAPPTGKPPAMSAGIPSKQAERVVSSTNSSARPGEESAVSAVSPAHQAINNGRSTPNIAVSSRVKDVTSVQDSSKPAGNHTSASDLTTSTSASSKIEEERSVQTTSPLGAGNTLPLTEHSLAIDALKQQVSMLEKSLKAEKERSDSTIEALKQQVSSLEKSLEAEKGESSAACMDYSRKLAELEECNKQQLAKYREEKFAAESAMTPLRNEAHLSKIKLNQIEKDFEKCVQQRVAERLKEEKASNSRTTSQYGYNLADAERELATKTSKLAESLKREKKLGSANYDLALAATMALRGNDAYPELNRMAEVAESAILKNIAKRVVEELTENGPANLLFEAAVMVTVEADVEERIAEIEQRHSISSQEATIDGLRAEIVRKTAEWNANFITAVEEQVNKDITEKHLPQMQKLWEDELAKTGHPPRYLEISGSTSLGSSIDNGVEPQRTFKEYMSPKSFTKKPGRPNQRAAGETQVSNSDGAYGAPVVVGKLFEHESKPVIMHKILAAERTDGPRSDAGSESHSGQPKMLSMVESHESQSELERNTIEAPKTPRITDQGAGTLPCDSESQLDDPFGIYNASPPRMPRGHATSREPSRNLHVNKPVKLDNNSENCEPKPQNRDSQYAEMEAQDLPDTDTISLKPENNAVEPLQSETVLGPDTALVESQMSTKIRTSKAPRGVGRWKAWLIKLVSTLLWMECWFSTWTTYIPDPAIDVLVELATSSLTSLPMPWSSNHPHTPLLEISTEWTTLNTLLAWCPEVDSPAPSTPSATCPATILKPYHSYPSPLSNLPPRDTASHIRSWSSLSNNSDFDKCDPPSSPALPTDKSLRYIEDEVSPAINTRPAESRAEYSSRIINNGIWSFIGLNIVRFVVTGGTLLRDPPRAYKIPQPPPGVAFYRPKHNTLNTLNALDILLMLKGQRADMVQNKFSSSKENAAAGKGKSGKKAHIKVSMTAGAGGNLYALLDGKTGNPSNAKEFDEVYHDDDEMFFKLRKDFDGTDEEKEMALARVNCLNFIHNVLKKDMARSVPAGLDHSKDTEIYHRTVYNGISYDVGVHSYVTDSGVITAQAFAKLTDLSIQGVEINAAIWSAHAAMVGEAKLDHATKIISKLGKFYWAPRWKYVVAYLRERMYAYNEFGDIVPELDEPKIFVEAAENGSFDENDNTEQEAEMDIYSGSSGTIIGPKGSKIQELKSRSGVKDIRMPKKDEDAPRLRARDTVKITLIGTGRAISRARDLIQAIVDEWASAPRPPRDGAAGFGGGFNAGGGDYGGNSAEIAALVSIGNTGWGSVETAAGDATAAGADNDWADDANAEAAQKNAPVGGGDAW</sequence>
<dbReference type="EMBL" id="MZNU01000330">
    <property type="protein sequence ID" value="OWP00326.1"/>
    <property type="molecule type" value="Genomic_DNA"/>
</dbReference>
<feature type="compositionally biased region" description="Basic and acidic residues" evidence="3">
    <location>
        <begin position="834"/>
        <end position="846"/>
    </location>
</feature>
<evidence type="ECO:0000256" key="3">
    <source>
        <dbReference type="SAM" id="MobiDB-lite"/>
    </source>
</evidence>
<organism evidence="5 6">
    <name type="scientific">Diplocarpon coronariae</name>
    <dbReference type="NCBI Taxonomy" id="2795749"/>
    <lineage>
        <taxon>Eukaryota</taxon>
        <taxon>Fungi</taxon>
        <taxon>Dikarya</taxon>
        <taxon>Ascomycota</taxon>
        <taxon>Pezizomycotina</taxon>
        <taxon>Leotiomycetes</taxon>
        <taxon>Helotiales</taxon>
        <taxon>Drepanopezizaceae</taxon>
        <taxon>Diplocarpon</taxon>
    </lineage>
</organism>
<evidence type="ECO:0000313" key="5">
    <source>
        <dbReference type="EMBL" id="OWP00326.1"/>
    </source>
</evidence>
<feature type="region of interest" description="Disordered" evidence="3">
    <location>
        <begin position="298"/>
        <end position="416"/>
    </location>
</feature>
<feature type="compositionally biased region" description="Polar residues" evidence="3">
    <location>
        <begin position="371"/>
        <end position="383"/>
    </location>
</feature>
<dbReference type="InterPro" id="IPR004087">
    <property type="entry name" value="KH_dom"/>
</dbReference>
<name>A0A218YZ84_9HELO</name>
<comment type="caution">
    <text evidence="5">The sequence shown here is derived from an EMBL/GenBank/DDBJ whole genome shotgun (WGS) entry which is preliminary data.</text>
</comment>
<feature type="region of interest" description="Disordered" evidence="3">
    <location>
        <begin position="1599"/>
        <end position="1626"/>
    </location>
</feature>
<feature type="coiled-coil region" evidence="2">
    <location>
        <begin position="419"/>
        <end position="471"/>
    </location>
</feature>
<dbReference type="Gene3D" id="1.20.5.1700">
    <property type="match status" value="1"/>
</dbReference>
<evidence type="ECO:0000313" key="6">
    <source>
        <dbReference type="Proteomes" id="UP000242519"/>
    </source>
</evidence>
<keyword evidence="1" id="KW-0694">RNA-binding</keyword>
<dbReference type="Gene3D" id="3.30.1370.10">
    <property type="entry name" value="K Homology domain, type 1"/>
    <property type="match status" value="1"/>
</dbReference>
<keyword evidence="2" id="KW-0175">Coiled coil</keyword>
<dbReference type="OrthoDB" id="752362at2759"/>
<dbReference type="GO" id="GO:0003723">
    <property type="term" value="F:RNA binding"/>
    <property type="evidence" value="ECO:0007669"/>
    <property type="project" value="UniProtKB-UniRule"/>
</dbReference>
<feature type="domain" description="K Homology" evidence="4">
    <location>
        <begin position="1464"/>
        <end position="1541"/>
    </location>
</feature>
<evidence type="ECO:0000256" key="1">
    <source>
        <dbReference type="PROSITE-ProRule" id="PRU00117"/>
    </source>
</evidence>
<dbReference type="InterPro" id="IPR004088">
    <property type="entry name" value="KH_dom_type_1"/>
</dbReference>
<dbReference type="Proteomes" id="UP000242519">
    <property type="component" value="Unassembled WGS sequence"/>
</dbReference>
<dbReference type="InParanoid" id="A0A218YZ84"/>
<dbReference type="PROSITE" id="PS50084">
    <property type="entry name" value="KH_TYPE_1"/>
    <property type="match status" value="1"/>
</dbReference>
<accession>A0A218YZ84</accession>
<keyword evidence="6" id="KW-1185">Reference proteome</keyword>
<feature type="compositionally biased region" description="Acidic residues" evidence="3">
    <location>
        <begin position="25"/>
        <end position="36"/>
    </location>
</feature>
<reference evidence="5 6" key="1">
    <citation type="submission" date="2017-04" db="EMBL/GenBank/DDBJ databases">
        <title>Draft genome sequence of Marssonina coronaria NL1: causal agent of apple blotch.</title>
        <authorList>
            <person name="Cheng Q."/>
        </authorList>
    </citation>
    <scope>NUCLEOTIDE SEQUENCE [LARGE SCALE GENOMIC DNA]</scope>
    <source>
        <strain evidence="5 6">NL1</strain>
    </source>
</reference>
<feature type="region of interest" description="Disordered" evidence="3">
    <location>
        <begin position="751"/>
        <end position="778"/>
    </location>
</feature>
<evidence type="ECO:0000259" key="4">
    <source>
        <dbReference type="SMART" id="SM00322"/>
    </source>
</evidence>
<gene>
    <name evidence="5" type="ORF">B2J93_3737</name>
</gene>
<evidence type="ECO:0000256" key="2">
    <source>
        <dbReference type="SAM" id="Coils"/>
    </source>
</evidence>
<dbReference type="SMART" id="SM00322">
    <property type="entry name" value="KH"/>
    <property type="match status" value="1"/>
</dbReference>
<feature type="compositionally biased region" description="Polar residues" evidence="3">
    <location>
        <begin position="351"/>
        <end position="363"/>
    </location>
</feature>
<feature type="compositionally biased region" description="Basic and acidic residues" evidence="3">
    <location>
        <begin position="103"/>
        <end position="117"/>
    </location>
</feature>
<feature type="compositionally biased region" description="Basic and acidic residues" evidence="3">
    <location>
        <begin position="810"/>
        <end position="820"/>
    </location>
</feature>
<feature type="region of interest" description="Disordered" evidence="3">
    <location>
        <begin position="810"/>
        <end position="925"/>
    </location>
</feature>
<feature type="compositionally biased region" description="Acidic residues" evidence="3">
    <location>
        <begin position="125"/>
        <end position="137"/>
    </location>
</feature>
<feature type="compositionally biased region" description="Low complexity" evidence="3">
    <location>
        <begin position="384"/>
        <end position="397"/>
    </location>
</feature>
<protein>
    <submittedName>
        <fullName evidence="5">Agglutinin receptor</fullName>
    </submittedName>
</protein>
<dbReference type="InterPro" id="IPR036612">
    <property type="entry name" value="KH_dom_type_1_sf"/>
</dbReference>
<dbReference type="Pfam" id="PF00013">
    <property type="entry name" value="KH_1"/>
    <property type="match status" value="1"/>
</dbReference>
<dbReference type="SUPFAM" id="SSF54791">
    <property type="entry name" value="Eukaryotic type KH-domain (KH-domain type I)"/>
    <property type="match status" value="1"/>
</dbReference>
<feature type="region of interest" description="Disordered" evidence="3">
    <location>
        <begin position="82"/>
        <end position="142"/>
    </location>
</feature>
<keyword evidence="5" id="KW-0675">Receptor</keyword>
<feature type="region of interest" description="Disordered" evidence="3">
    <location>
        <begin position="16"/>
        <end position="40"/>
    </location>
</feature>
<proteinExistence type="predicted"/>